<dbReference type="RefSeq" id="WP_171843060.1">
    <property type="nucleotide sequence ID" value="NZ_CP171739.1"/>
</dbReference>
<accession>A0A132MYT0</accession>
<organism evidence="1 2">
    <name type="scientific">Carbonactinospora thermoautotrophica</name>
    <dbReference type="NCBI Taxonomy" id="1469144"/>
    <lineage>
        <taxon>Bacteria</taxon>
        <taxon>Bacillati</taxon>
        <taxon>Actinomycetota</taxon>
        <taxon>Actinomycetes</taxon>
        <taxon>Kitasatosporales</taxon>
        <taxon>Carbonactinosporaceae</taxon>
        <taxon>Carbonactinospora</taxon>
    </lineage>
</organism>
<comment type="caution">
    <text evidence="1">The sequence shown here is derived from an EMBL/GenBank/DDBJ whole genome shotgun (WGS) entry which is preliminary data.</text>
</comment>
<dbReference type="STRING" id="1469144.LI90_3555"/>
<gene>
    <name evidence="1" type="ORF">LI90_3555</name>
</gene>
<proteinExistence type="predicted"/>
<keyword evidence="2" id="KW-1185">Reference proteome</keyword>
<dbReference type="Proteomes" id="UP000070188">
    <property type="component" value="Unassembled WGS sequence"/>
</dbReference>
<reference evidence="2" key="1">
    <citation type="submission" date="2015-04" db="EMBL/GenBank/DDBJ databases">
        <title>Physiological reanalysis, assessment of diazotrophy, and genome sequences of multiple isolates of Streptomyces thermoautotrophicus.</title>
        <authorList>
            <person name="MacKellar D.C."/>
            <person name="Lieber L."/>
            <person name="Norman J."/>
            <person name="Bolger A."/>
            <person name="Tobin C."/>
            <person name="Murray J.W."/>
            <person name="Chang R."/>
            <person name="Ford T."/>
            <person name="Nguyen P.Q."/>
            <person name="Woodward J."/>
            <person name="Permingeat H."/>
            <person name="Joshi N.S."/>
            <person name="Silver P.A."/>
            <person name="Usadel B."/>
            <person name="Rutherford A.W."/>
            <person name="Friesen M."/>
            <person name="Prell J."/>
        </authorList>
    </citation>
    <scope>NUCLEOTIDE SEQUENCE [LARGE SCALE GENOMIC DNA]</scope>
    <source>
        <strain evidence="2">H1</strain>
    </source>
</reference>
<dbReference type="EMBL" id="LAXD01000001">
    <property type="protein sequence ID" value="KWX02512.1"/>
    <property type="molecule type" value="Genomic_DNA"/>
</dbReference>
<dbReference type="PATRIC" id="fig|1469144.10.peg.3816"/>
<protein>
    <submittedName>
        <fullName evidence="1">Uncharacterized protein</fullName>
    </submittedName>
</protein>
<evidence type="ECO:0000313" key="1">
    <source>
        <dbReference type="EMBL" id="KWX02512.1"/>
    </source>
</evidence>
<name>A0A132MYT0_9ACTN</name>
<sequence length="47" mass="5168">MTAEEGEVLAAKYNGGPYWEGPDAQAYAKDYRKHLEAATDALQNPPE</sequence>
<evidence type="ECO:0000313" key="2">
    <source>
        <dbReference type="Proteomes" id="UP000070188"/>
    </source>
</evidence>
<dbReference type="AlphaFoldDB" id="A0A132MYT0"/>